<dbReference type="AlphaFoldDB" id="A0A139AD22"/>
<dbReference type="Proteomes" id="UP000070544">
    <property type="component" value="Unassembled WGS sequence"/>
</dbReference>
<dbReference type="Pfam" id="PF13578">
    <property type="entry name" value="Methyltransf_24"/>
    <property type="match status" value="1"/>
</dbReference>
<dbReference type="Gene3D" id="3.40.50.150">
    <property type="entry name" value="Vaccinia Virus protein VP39"/>
    <property type="match status" value="1"/>
</dbReference>
<organism evidence="1 2">
    <name type="scientific">Gonapodya prolifera (strain JEL478)</name>
    <name type="common">Monoblepharis prolifera</name>
    <dbReference type="NCBI Taxonomy" id="1344416"/>
    <lineage>
        <taxon>Eukaryota</taxon>
        <taxon>Fungi</taxon>
        <taxon>Fungi incertae sedis</taxon>
        <taxon>Chytridiomycota</taxon>
        <taxon>Chytridiomycota incertae sedis</taxon>
        <taxon>Monoblepharidomycetes</taxon>
        <taxon>Monoblepharidales</taxon>
        <taxon>Gonapodyaceae</taxon>
        <taxon>Gonapodya</taxon>
    </lineage>
</organism>
<reference evidence="1 2" key="1">
    <citation type="journal article" date="2015" name="Genome Biol. Evol.">
        <title>Phylogenomic analyses indicate that early fungi evolved digesting cell walls of algal ancestors of land plants.</title>
        <authorList>
            <person name="Chang Y."/>
            <person name="Wang S."/>
            <person name="Sekimoto S."/>
            <person name="Aerts A.L."/>
            <person name="Choi C."/>
            <person name="Clum A."/>
            <person name="LaButti K.M."/>
            <person name="Lindquist E.A."/>
            <person name="Yee Ngan C."/>
            <person name="Ohm R.A."/>
            <person name="Salamov A.A."/>
            <person name="Grigoriev I.V."/>
            <person name="Spatafora J.W."/>
            <person name="Berbee M.L."/>
        </authorList>
    </citation>
    <scope>NUCLEOTIDE SEQUENCE [LARGE SCALE GENOMIC DNA]</scope>
    <source>
        <strain evidence="1 2">JEL478</strain>
    </source>
</reference>
<accession>A0A139AD22</accession>
<keyword evidence="2" id="KW-1185">Reference proteome</keyword>
<proteinExistence type="predicted"/>
<evidence type="ECO:0000313" key="1">
    <source>
        <dbReference type="EMBL" id="KXS14712.1"/>
    </source>
</evidence>
<sequence length="271" mass="30615">MDQSPHRWTRPSFPVLIGAVALALFAAYSFFHARPPPRAGFAHQHATTSPSAHNSNSFGFNPAPLPTVLDAQDALTEALRRAGVVVNEGNSMQVMEQTMYYAMVAQQEWIRTICETGFNGGHSSVTWLSSSWDATLFSWDLPHPDYGPPARAHVNRTFPGRFYITDGDSTITLPGFHKANPDLRCDIIHVDGGHSYEVAIADLRNFYHMASRRRHIVLMDDLRCRGVYCIEPMKAWDQAVTEGWLRERACYTKTDGWRGWCAGEYVFQDYE</sequence>
<dbReference type="OrthoDB" id="419048at2759"/>
<evidence type="ECO:0000313" key="2">
    <source>
        <dbReference type="Proteomes" id="UP000070544"/>
    </source>
</evidence>
<dbReference type="EMBL" id="KQ965767">
    <property type="protein sequence ID" value="KXS14712.1"/>
    <property type="molecule type" value="Genomic_DNA"/>
</dbReference>
<gene>
    <name evidence="1" type="ORF">M427DRAFT_135614</name>
</gene>
<name>A0A139AD22_GONPJ</name>
<dbReference type="InterPro" id="IPR029063">
    <property type="entry name" value="SAM-dependent_MTases_sf"/>
</dbReference>
<protein>
    <submittedName>
        <fullName evidence="1">Uncharacterized protein</fullName>
    </submittedName>
</protein>